<reference evidence="1 2" key="1">
    <citation type="journal article" date="2020" name="Int. J. Syst. Evol. Microbiol.">
        <title>Reclassification of Streptomyces castelarensis and Streptomyces sporoclivatus as later heterotypic synonyms of Streptomyces antimycoticus.</title>
        <authorList>
            <person name="Komaki H."/>
            <person name="Tamura T."/>
        </authorList>
    </citation>
    <scope>NUCLEOTIDE SEQUENCE [LARGE SCALE GENOMIC DNA]</scope>
    <source>
        <strain evidence="1 2">NBRC 13459</strain>
    </source>
</reference>
<comment type="caution">
    <text evidence="1">The sequence shown here is derived from an EMBL/GenBank/DDBJ whole genome shotgun (WGS) entry which is preliminary data.</text>
</comment>
<organism evidence="1 2">
    <name type="scientific">Streptomyces violaceusniger</name>
    <dbReference type="NCBI Taxonomy" id="68280"/>
    <lineage>
        <taxon>Bacteria</taxon>
        <taxon>Bacillati</taxon>
        <taxon>Actinomycetota</taxon>
        <taxon>Actinomycetes</taxon>
        <taxon>Kitasatosporales</taxon>
        <taxon>Streptomycetaceae</taxon>
        <taxon>Streptomyces</taxon>
        <taxon>Streptomyces violaceusniger group</taxon>
    </lineage>
</organism>
<accession>A0A4D4KU81</accession>
<dbReference type="EMBL" id="BJHW01000001">
    <property type="protein sequence ID" value="GDY50130.1"/>
    <property type="molecule type" value="Genomic_DNA"/>
</dbReference>
<proteinExistence type="predicted"/>
<name>A0A4D4KU81_STRVO</name>
<evidence type="ECO:0000313" key="2">
    <source>
        <dbReference type="Proteomes" id="UP000301309"/>
    </source>
</evidence>
<protein>
    <submittedName>
        <fullName evidence="1">Uncharacterized protein</fullName>
    </submittedName>
</protein>
<sequence>MVVARVISNITARDLVPKGHVASAGQRDERISLPPVKHAGTFRETECAHTVGSAASTVK</sequence>
<dbReference type="Proteomes" id="UP000301309">
    <property type="component" value="Unassembled WGS sequence"/>
</dbReference>
<dbReference type="AlphaFoldDB" id="A0A4D4KU81"/>
<evidence type="ECO:0000313" key="1">
    <source>
        <dbReference type="EMBL" id="GDY50130.1"/>
    </source>
</evidence>
<keyword evidence="2" id="KW-1185">Reference proteome</keyword>
<gene>
    <name evidence="1" type="ORF">SVIO_007530</name>
</gene>